<reference evidence="4 5" key="1">
    <citation type="journal article" date="2020" name="ISME J.">
        <title>Comparative genomics reveals insights into cyanobacterial evolution and habitat adaptation.</title>
        <authorList>
            <person name="Chen M.Y."/>
            <person name="Teng W.K."/>
            <person name="Zhao L."/>
            <person name="Hu C.X."/>
            <person name="Zhou Y.K."/>
            <person name="Han B.P."/>
            <person name="Song L.R."/>
            <person name="Shu W.S."/>
        </authorList>
    </citation>
    <scope>NUCLEOTIDE SEQUENCE [LARGE SCALE GENOMIC DNA]</scope>
    <source>
        <strain evidence="4 5">FACHB-391</strain>
    </source>
</reference>
<comment type="caution">
    <text evidence="4">The sequence shown here is derived from an EMBL/GenBank/DDBJ whole genome shotgun (WGS) entry which is preliminary data.</text>
</comment>
<name>A0ABR8EXN0_NOSLI</name>
<dbReference type="InterPro" id="IPR002347">
    <property type="entry name" value="SDR_fam"/>
</dbReference>
<dbReference type="PANTHER" id="PTHR43115:SF4">
    <property type="entry name" value="DEHYDROGENASE_REDUCTASE SDR FAMILY MEMBER 11"/>
    <property type="match status" value="1"/>
</dbReference>
<evidence type="ECO:0000256" key="3">
    <source>
        <dbReference type="RuleBase" id="RU000363"/>
    </source>
</evidence>
<dbReference type="Pfam" id="PF00106">
    <property type="entry name" value="adh_short"/>
    <property type="match status" value="1"/>
</dbReference>
<keyword evidence="5" id="KW-1185">Reference proteome</keyword>
<dbReference type="InterPro" id="IPR036291">
    <property type="entry name" value="NAD(P)-bd_dom_sf"/>
</dbReference>
<accession>A0ABR8EXN0</accession>
<dbReference type="Proteomes" id="UP000604661">
    <property type="component" value="Unassembled WGS sequence"/>
</dbReference>
<dbReference type="RefSeq" id="WP_190893956.1">
    <property type="nucleotide sequence ID" value="NZ_JACJTE010000012.1"/>
</dbReference>
<dbReference type="PRINTS" id="PR00080">
    <property type="entry name" value="SDRFAMILY"/>
</dbReference>
<dbReference type="PROSITE" id="PS00061">
    <property type="entry name" value="ADH_SHORT"/>
    <property type="match status" value="1"/>
</dbReference>
<evidence type="ECO:0000256" key="1">
    <source>
        <dbReference type="ARBA" id="ARBA00006484"/>
    </source>
</evidence>
<gene>
    <name evidence="4" type="ORF">H6G95_13320</name>
</gene>
<evidence type="ECO:0000313" key="5">
    <source>
        <dbReference type="Proteomes" id="UP000604661"/>
    </source>
</evidence>
<dbReference type="SUPFAM" id="SSF51735">
    <property type="entry name" value="NAD(P)-binding Rossmann-fold domains"/>
    <property type="match status" value="1"/>
</dbReference>
<protein>
    <submittedName>
        <fullName evidence="4">SDR family oxidoreductase</fullName>
    </submittedName>
</protein>
<dbReference type="EMBL" id="JACJTE010000012">
    <property type="protein sequence ID" value="MBD2561579.1"/>
    <property type="molecule type" value="Genomic_DNA"/>
</dbReference>
<proteinExistence type="inferred from homology"/>
<keyword evidence="2" id="KW-0560">Oxidoreductase</keyword>
<evidence type="ECO:0000313" key="4">
    <source>
        <dbReference type="EMBL" id="MBD2561579.1"/>
    </source>
</evidence>
<comment type="similarity">
    <text evidence="1 3">Belongs to the short-chain dehydrogenases/reductases (SDR) family.</text>
</comment>
<dbReference type="PANTHER" id="PTHR43115">
    <property type="entry name" value="DEHYDROGENASE/REDUCTASE SDR FAMILY MEMBER 11"/>
    <property type="match status" value="1"/>
</dbReference>
<organism evidence="4 5">
    <name type="scientific">Nostoc linckia FACHB-391</name>
    <dbReference type="NCBI Taxonomy" id="2692906"/>
    <lineage>
        <taxon>Bacteria</taxon>
        <taxon>Bacillati</taxon>
        <taxon>Cyanobacteriota</taxon>
        <taxon>Cyanophyceae</taxon>
        <taxon>Nostocales</taxon>
        <taxon>Nostocaceae</taxon>
        <taxon>Nostoc</taxon>
    </lineage>
</organism>
<sequence length="244" mass="26208">MLNIENKVIAITGASSGIGEATAKLLARNGAKVLLGARRTEKLEKIVEEIHTSGGTAEFKAVDVTDREDVKAFIGFAKDKFDRVDVIFNNAGVMPLSPMNALKVEEWDNMINVNINGVLNGIAAALPIMEAQGNGQIINTASIGARVVVPTSAVYSATKYAVWAISEGLRQESKMIRVTVISPGVVETELGSDITDEPTKGFLKDLRKDALNPDTIASAVLYAVSQPDDVDVNEVIVRPIRQMM</sequence>
<dbReference type="PRINTS" id="PR00081">
    <property type="entry name" value="GDHRDH"/>
</dbReference>
<evidence type="ECO:0000256" key="2">
    <source>
        <dbReference type="ARBA" id="ARBA00023002"/>
    </source>
</evidence>
<dbReference type="InterPro" id="IPR020904">
    <property type="entry name" value="Sc_DH/Rdtase_CS"/>
</dbReference>
<dbReference type="Gene3D" id="3.40.50.720">
    <property type="entry name" value="NAD(P)-binding Rossmann-like Domain"/>
    <property type="match status" value="1"/>
</dbReference>